<protein>
    <submittedName>
        <fullName evidence="2">Uncharacterized protein</fullName>
    </submittedName>
</protein>
<reference evidence="2" key="1">
    <citation type="journal article" date="2019" name="Sci. Rep.">
        <title>Draft genome of Tanacetum cinerariifolium, the natural source of mosquito coil.</title>
        <authorList>
            <person name="Yamashiro T."/>
            <person name="Shiraishi A."/>
            <person name="Satake H."/>
            <person name="Nakayama K."/>
        </authorList>
    </citation>
    <scope>NUCLEOTIDE SEQUENCE</scope>
</reference>
<name>A0A699W853_TANCI</name>
<feature type="non-terminal residue" evidence="2">
    <location>
        <position position="120"/>
    </location>
</feature>
<sequence length="120" mass="13655">PIIELLDSPPKDTSLPLVPETEEQDAPLRKSSRKKSISKKRTLPSPSKPKYLRQASDDDEPAEPVSFALGSDITTWELIPTEFRRGEIHAITREDGTVKRFSTLRELMYWAGRADLMVLY</sequence>
<accession>A0A699W853</accession>
<feature type="region of interest" description="Disordered" evidence="1">
    <location>
        <begin position="1"/>
        <end position="64"/>
    </location>
</feature>
<evidence type="ECO:0000313" key="2">
    <source>
        <dbReference type="EMBL" id="GFD42810.1"/>
    </source>
</evidence>
<dbReference type="EMBL" id="BKCJ011583162">
    <property type="protein sequence ID" value="GFD42810.1"/>
    <property type="molecule type" value="Genomic_DNA"/>
</dbReference>
<feature type="non-terminal residue" evidence="2">
    <location>
        <position position="1"/>
    </location>
</feature>
<feature type="compositionally biased region" description="Basic residues" evidence="1">
    <location>
        <begin position="30"/>
        <end position="42"/>
    </location>
</feature>
<gene>
    <name evidence="2" type="ORF">Tci_914779</name>
</gene>
<dbReference type="AlphaFoldDB" id="A0A699W853"/>
<proteinExistence type="predicted"/>
<comment type="caution">
    <text evidence="2">The sequence shown here is derived from an EMBL/GenBank/DDBJ whole genome shotgun (WGS) entry which is preliminary data.</text>
</comment>
<evidence type="ECO:0000256" key="1">
    <source>
        <dbReference type="SAM" id="MobiDB-lite"/>
    </source>
</evidence>
<organism evidence="2">
    <name type="scientific">Tanacetum cinerariifolium</name>
    <name type="common">Dalmatian daisy</name>
    <name type="synonym">Chrysanthemum cinerariifolium</name>
    <dbReference type="NCBI Taxonomy" id="118510"/>
    <lineage>
        <taxon>Eukaryota</taxon>
        <taxon>Viridiplantae</taxon>
        <taxon>Streptophyta</taxon>
        <taxon>Embryophyta</taxon>
        <taxon>Tracheophyta</taxon>
        <taxon>Spermatophyta</taxon>
        <taxon>Magnoliopsida</taxon>
        <taxon>eudicotyledons</taxon>
        <taxon>Gunneridae</taxon>
        <taxon>Pentapetalae</taxon>
        <taxon>asterids</taxon>
        <taxon>campanulids</taxon>
        <taxon>Asterales</taxon>
        <taxon>Asteraceae</taxon>
        <taxon>Asteroideae</taxon>
        <taxon>Anthemideae</taxon>
        <taxon>Anthemidinae</taxon>
        <taxon>Tanacetum</taxon>
    </lineage>
</organism>